<sequence length="81" mass="9167">MCCGTTTRCPRTNWKHSSISCATHTRDVRVLCQFQHLFTTRILLFSVLDTTALIENLKEPGRSGSSALFRGFQAHKRSLLL</sequence>
<proteinExistence type="predicted"/>
<dbReference type="AlphaFoldDB" id="A0A915A3B9"/>
<accession>A0A915A3B9</accession>
<keyword evidence="1" id="KW-1185">Reference proteome</keyword>
<organism evidence="1 2">
    <name type="scientific">Parascaris univalens</name>
    <name type="common">Nematode worm</name>
    <dbReference type="NCBI Taxonomy" id="6257"/>
    <lineage>
        <taxon>Eukaryota</taxon>
        <taxon>Metazoa</taxon>
        <taxon>Ecdysozoa</taxon>
        <taxon>Nematoda</taxon>
        <taxon>Chromadorea</taxon>
        <taxon>Rhabditida</taxon>
        <taxon>Spirurina</taxon>
        <taxon>Ascaridomorpha</taxon>
        <taxon>Ascaridoidea</taxon>
        <taxon>Ascarididae</taxon>
        <taxon>Parascaris</taxon>
    </lineage>
</organism>
<name>A0A915A3B9_PARUN</name>
<dbReference type="WBParaSite" id="PgE154_g001_t01">
    <property type="protein sequence ID" value="PgE154_g001_t01"/>
    <property type="gene ID" value="PgE154_g001"/>
</dbReference>
<evidence type="ECO:0000313" key="2">
    <source>
        <dbReference type="WBParaSite" id="PgE154_g001_t01"/>
    </source>
</evidence>
<protein>
    <submittedName>
        <fullName evidence="2">Uncharacterized protein</fullName>
    </submittedName>
</protein>
<reference evidence="2" key="1">
    <citation type="submission" date="2022-11" db="UniProtKB">
        <authorList>
            <consortium name="WormBaseParasite"/>
        </authorList>
    </citation>
    <scope>IDENTIFICATION</scope>
</reference>
<evidence type="ECO:0000313" key="1">
    <source>
        <dbReference type="Proteomes" id="UP000887569"/>
    </source>
</evidence>
<dbReference type="Proteomes" id="UP000887569">
    <property type="component" value="Unplaced"/>
</dbReference>